<dbReference type="SUPFAM" id="SSF103473">
    <property type="entry name" value="MFS general substrate transporter"/>
    <property type="match status" value="1"/>
</dbReference>
<accession>U1HH53</accession>
<feature type="transmembrane region" description="Helical" evidence="10">
    <location>
        <begin position="640"/>
        <end position="660"/>
    </location>
</feature>
<dbReference type="PANTHER" id="PTHR48022:SF26">
    <property type="entry name" value="MAJOR FACILITATOR SUPERFAMILY (MFS) PROFILE DOMAIN-CONTAINING PROTEIN-RELATED"/>
    <property type="match status" value="1"/>
</dbReference>
<evidence type="ECO:0008006" key="15">
    <source>
        <dbReference type="Google" id="ProtNLM"/>
    </source>
</evidence>
<evidence type="ECO:0000256" key="3">
    <source>
        <dbReference type="ARBA" id="ARBA00022448"/>
    </source>
</evidence>
<dbReference type="InterPro" id="IPR003663">
    <property type="entry name" value="Sugar/inositol_transpt"/>
</dbReference>
<evidence type="ECO:0000313" key="13">
    <source>
        <dbReference type="EMBL" id="ERF69500.1"/>
    </source>
</evidence>
<dbReference type="RefSeq" id="XP_007804757.1">
    <property type="nucleotide sequence ID" value="XM_007806566.1"/>
</dbReference>
<dbReference type="InterPro" id="IPR015920">
    <property type="entry name" value="Cellobiose_DH-like_cyt"/>
</dbReference>
<feature type="transmembrane region" description="Helical" evidence="10">
    <location>
        <begin position="891"/>
        <end position="911"/>
    </location>
</feature>
<sequence length="1341" mass="147258">MDHISVGIIGMGDMGKIVNACDTPDKYDDLLAQFAGQDMVTVMPNGHLVSRSSDWIIYSVPAEGIGKIVAEFGPSTKLGAIVGGQTSCKAPEIAAFESYLPKDVEIISCHSLHGPQVHPKSQPLVIIPHRASEKSVKLVESILSSFESKIVHLSGDKHDRITADTQAVTHVAFLSMGSAWRANNQFPWEINRYVGGIENVKINITLRIYSNKWHVYAGLAILNPSAQQQIRQYAKSVTELFKLMIGGHRKELENRVKTAGATIFGDVVKGHELLLRDDILDKFSLSGPKERMPNNHLSLLGIVDCWWKLNINPYDHMICSTPLFRIWLGVTEYLFRSEQLLDEVINTAIEDDTFRSDDLEFTFAARAWSDCVSFGNFDSYRERFEEIQKHFEPRFADAVRLVVGIVNGQVQVATYVPQGSDANGVSYSVNIPSSTAQSGNGPIYIQMVAPSGTQWLGLGQGSGMAGANMFVMYSSGSNNVTLSPRLGRGEFPPEVNPAGEITLLEGTGVSAEGVMTANIRCDSCITWDGGSMSPTNGNSNWIWAIRQGNALDSGDISAQIRQHDAYGAFTFDLPAGTSSDSSNPFVQAAAVTQSAGSSEPSSPGDSEASSGESSSRSSGSSSGSSSGGQSNTDQIRMSHGTIMAVVFLFLFPIGALMIYLPVSRRVPYIHAPIQVVSTCLLIVGMILGVILGVRIDEDDGYHQIIGYIVVSSLLLFQPALGLIQHLRYRKLGKRTVFGHIHRWLGRILILLGIINGGLGLHISGEIGSEQVPRWSVIAYSVVAAVVGIVYLALASGVGFSRKRKGGSKEETELNGNASGDMDTNAYHPESFGYDQGVFGGVIVTDDFLNTLGLNGPQHVSTVSTVTAIYDVGCFLGACFSIWYGEKFGRRFTVLTGTTIMSIGAVLQIAAYGVPQMIIGRIVGGIGNGMNTATAPVWQSETSQIKWRGKLVVLEMILNIAGFSISNWVTYGFSFLGGPISWRFPLAFQFVFIFILFATTPWLPESPRWLIAHEREDEAFEILADLEGKDPNDPFILTQHKEIVYAVQYEKKNAIPWSKLLMGKTGSGGGTKTMRRIILGAGTQAMQQLSGINVTSYYLPTVLIESVGLENSQARLLAACNSISYLLFSFIGIPNVERWGRRKMMMYAAAGQCFCYLMITVLLRHTEIPSYPEEKQAKIASASIAFFFLYYVFFGIGWQGVPWLYPTEINSLSMRTKGAAIVVEITPPGIQSLQWKFYMIWTVFNGAFVPIVYLFYPETADRSLEDIDRMYRENPKLLVFRDKSITSSKRPMEYIQHEEEQLRRNGSVDPAMLRRGSKITSPIPNNEDTDYIEHNVVAEDKV</sequence>
<gene>
    <name evidence="13" type="ORF">EPUS_01829</name>
</gene>
<keyword evidence="8 10" id="KW-0472">Membrane</keyword>
<dbReference type="Gene3D" id="1.20.1250.20">
    <property type="entry name" value="MFS general substrate transporter like domains"/>
    <property type="match status" value="1"/>
</dbReference>
<dbReference type="HOGENOM" id="CLU_258351_0_0_1"/>
<feature type="domain" description="Major facilitator superfamily (MFS) profile" evidence="11">
    <location>
        <begin position="780"/>
        <end position="1274"/>
    </location>
</feature>
<dbReference type="InterPro" id="IPR005018">
    <property type="entry name" value="DOMON_domain"/>
</dbReference>
<evidence type="ECO:0000259" key="11">
    <source>
        <dbReference type="PROSITE" id="PS50850"/>
    </source>
</evidence>
<dbReference type="InterPro" id="IPR036291">
    <property type="entry name" value="NAD(P)-bd_dom_sf"/>
</dbReference>
<evidence type="ECO:0000256" key="6">
    <source>
        <dbReference type="ARBA" id="ARBA00022989"/>
    </source>
</evidence>
<feature type="transmembrane region" description="Helical" evidence="10">
    <location>
        <begin position="981"/>
        <end position="1002"/>
    </location>
</feature>
<feature type="transmembrane region" description="Helical" evidence="10">
    <location>
        <begin position="743"/>
        <end position="764"/>
    </location>
</feature>
<evidence type="ECO:0000256" key="4">
    <source>
        <dbReference type="ARBA" id="ARBA00022692"/>
    </source>
</evidence>
<dbReference type="InterPro" id="IPR050360">
    <property type="entry name" value="MFS_Sugar_Transporters"/>
</dbReference>
<dbReference type="Gene3D" id="2.60.40.1210">
    <property type="entry name" value="Cellobiose dehydrogenase, cytochrome domain"/>
    <property type="match status" value="1"/>
</dbReference>
<comment type="subcellular location">
    <subcellularLocation>
        <location evidence="1">Membrane</location>
        <topology evidence="1">Multi-pass membrane protein</topology>
    </subcellularLocation>
</comment>
<evidence type="ECO:0000256" key="8">
    <source>
        <dbReference type="ARBA" id="ARBA00023136"/>
    </source>
</evidence>
<dbReference type="GO" id="GO:0004665">
    <property type="term" value="F:prephenate dehydrogenase (NADP+) activity"/>
    <property type="evidence" value="ECO:0007669"/>
    <property type="project" value="InterPro"/>
</dbReference>
<dbReference type="Pfam" id="PF16010">
    <property type="entry name" value="CDH-cyt"/>
    <property type="match status" value="1"/>
</dbReference>
<dbReference type="PROSITE" id="PS00216">
    <property type="entry name" value="SUGAR_TRANSPORT_1"/>
    <property type="match status" value="1"/>
</dbReference>
<feature type="transmembrane region" description="Helical" evidence="10">
    <location>
        <begin position="1183"/>
        <end position="1204"/>
    </location>
</feature>
<comment type="similarity">
    <text evidence="2">Belongs to the major facilitator superfamily. Sugar transporter (TC 2.A.1.1) family.</text>
</comment>
<dbReference type="eggNOG" id="KOG0254">
    <property type="taxonomic scope" value="Eukaryota"/>
</dbReference>
<keyword evidence="3" id="KW-0813">Transport</keyword>
<evidence type="ECO:0000256" key="1">
    <source>
        <dbReference type="ARBA" id="ARBA00004141"/>
    </source>
</evidence>
<dbReference type="PROSITE" id="PS51176">
    <property type="entry name" value="PDH_ADH"/>
    <property type="match status" value="1"/>
</dbReference>
<evidence type="ECO:0000256" key="7">
    <source>
        <dbReference type="ARBA" id="ARBA00023002"/>
    </source>
</evidence>
<feature type="transmembrane region" description="Helical" evidence="10">
    <location>
        <begin position="776"/>
        <end position="799"/>
    </location>
</feature>
<dbReference type="CDD" id="cd08760">
    <property type="entry name" value="Cyt_b561_FRRS1_like"/>
    <property type="match status" value="1"/>
</dbReference>
<dbReference type="SUPFAM" id="SSF49344">
    <property type="entry name" value="CBD9-like"/>
    <property type="match status" value="1"/>
</dbReference>
<feature type="transmembrane region" description="Helical" evidence="10">
    <location>
        <begin position="704"/>
        <end position="723"/>
    </location>
</feature>
<dbReference type="PROSITE" id="PS50850">
    <property type="entry name" value="MFS"/>
    <property type="match status" value="1"/>
</dbReference>
<dbReference type="GO" id="GO:0016020">
    <property type="term" value="C:membrane"/>
    <property type="evidence" value="ECO:0007669"/>
    <property type="project" value="UniProtKB-SubCell"/>
</dbReference>
<feature type="transmembrane region" description="Helical" evidence="10">
    <location>
        <begin position="1236"/>
        <end position="1255"/>
    </location>
</feature>
<dbReference type="eggNOG" id="KOG2380">
    <property type="taxonomic scope" value="Eukaryota"/>
</dbReference>
<feature type="transmembrane region" description="Helical" evidence="10">
    <location>
        <begin position="672"/>
        <end position="692"/>
    </location>
</feature>
<feature type="region of interest" description="Disordered" evidence="9">
    <location>
        <begin position="588"/>
        <end position="633"/>
    </location>
</feature>
<keyword evidence="6 10" id="KW-1133">Transmembrane helix</keyword>
<dbReference type="SMART" id="SM00665">
    <property type="entry name" value="B561"/>
    <property type="match status" value="1"/>
</dbReference>
<keyword evidence="4 10" id="KW-0812">Transmembrane</keyword>
<dbReference type="FunFam" id="1.10.3660.10:FF:000002">
    <property type="entry name" value="Prephenate dehydrogenase [NADP(+)]"/>
    <property type="match status" value="1"/>
</dbReference>
<dbReference type="NCBIfam" id="TIGR00879">
    <property type="entry name" value="SP"/>
    <property type="match status" value="1"/>
</dbReference>
<dbReference type="SUPFAM" id="SSF48179">
    <property type="entry name" value="6-phosphogluconate dehydrogenase C-terminal domain-like"/>
    <property type="match status" value="2"/>
</dbReference>
<dbReference type="InterPro" id="IPR008927">
    <property type="entry name" value="6-PGluconate_DH-like_C_sf"/>
</dbReference>
<dbReference type="InterPro" id="IPR006593">
    <property type="entry name" value="Cyt_b561/ferric_Rdtase_TM"/>
</dbReference>
<dbReference type="CDD" id="cd09630">
    <property type="entry name" value="CDH_like_cytochrome"/>
    <property type="match status" value="1"/>
</dbReference>
<dbReference type="Pfam" id="PF00083">
    <property type="entry name" value="Sugar_tr"/>
    <property type="match status" value="1"/>
</dbReference>
<evidence type="ECO:0000313" key="14">
    <source>
        <dbReference type="Proteomes" id="UP000019373"/>
    </source>
</evidence>
<dbReference type="GO" id="GO:0008977">
    <property type="term" value="F:prephenate dehydrogenase (NAD+) activity"/>
    <property type="evidence" value="ECO:0007669"/>
    <property type="project" value="InterPro"/>
</dbReference>
<dbReference type="InterPro" id="IPR005829">
    <property type="entry name" value="Sugar_transporter_CS"/>
</dbReference>
<dbReference type="FunFam" id="1.10.3660.10:FF:000004">
    <property type="entry name" value="Prephenate dehydrogenase [NADP(+)]"/>
    <property type="match status" value="1"/>
</dbReference>
<dbReference type="Gene3D" id="1.20.120.1770">
    <property type="match status" value="1"/>
</dbReference>
<feature type="transmembrane region" description="Helical" evidence="10">
    <location>
        <begin position="1115"/>
        <end position="1132"/>
    </location>
</feature>
<keyword evidence="14" id="KW-1185">Reference proteome</keyword>
<dbReference type="InterPro" id="IPR005828">
    <property type="entry name" value="MFS_sugar_transport-like"/>
</dbReference>
<evidence type="ECO:0000256" key="9">
    <source>
        <dbReference type="SAM" id="MobiDB-lite"/>
    </source>
</evidence>
<dbReference type="SMART" id="SM00664">
    <property type="entry name" value="DoH"/>
    <property type="match status" value="1"/>
</dbReference>
<feature type="domain" description="Prephenate/arogenate dehydrogenase" evidence="12">
    <location>
        <begin position="4"/>
        <end position="274"/>
    </location>
</feature>
<name>U1HH53_ENDPU</name>
<feature type="transmembrane region" description="Helical" evidence="10">
    <location>
        <begin position="950"/>
        <end position="969"/>
    </location>
</feature>
<proteinExistence type="inferred from homology"/>
<keyword evidence="5" id="KW-0249">Electron transport</keyword>
<evidence type="ECO:0000259" key="12">
    <source>
        <dbReference type="PROSITE" id="PS51176"/>
    </source>
</evidence>
<dbReference type="GO" id="GO:0005351">
    <property type="term" value="F:carbohydrate:proton symporter activity"/>
    <property type="evidence" value="ECO:0007669"/>
    <property type="project" value="TreeGrafter"/>
</dbReference>
<dbReference type="Proteomes" id="UP000019373">
    <property type="component" value="Unassembled WGS sequence"/>
</dbReference>
<keyword evidence="7" id="KW-0560">Oxidoreductase</keyword>
<feature type="compositionally biased region" description="Low complexity" evidence="9">
    <location>
        <begin position="593"/>
        <end position="630"/>
    </location>
</feature>
<evidence type="ECO:0000256" key="5">
    <source>
        <dbReference type="ARBA" id="ARBA00022982"/>
    </source>
</evidence>
<evidence type="ECO:0000256" key="10">
    <source>
        <dbReference type="SAM" id="Phobius"/>
    </source>
</evidence>
<dbReference type="InterPro" id="IPR020846">
    <property type="entry name" value="MFS_dom"/>
</dbReference>
<feature type="transmembrane region" description="Helical" evidence="10">
    <location>
        <begin position="1144"/>
        <end position="1162"/>
    </location>
</feature>
<dbReference type="Gene3D" id="1.10.3660.10">
    <property type="entry name" value="6-phosphogluconate dehydrogenase C-terminal like domain"/>
    <property type="match status" value="2"/>
</dbReference>
<dbReference type="SUPFAM" id="SSF51735">
    <property type="entry name" value="NAD(P)-binding Rossmann-fold domains"/>
    <property type="match status" value="1"/>
</dbReference>
<dbReference type="GO" id="GO:0006571">
    <property type="term" value="P:tyrosine biosynthetic process"/>
    <property type="evidence" value="ECO:0007669"/>
    <property type="project" value="InterPro"/>
</dbReference>
<protein>
    <recommendedName>
        <fullName evidence="15">Major facilitator superfamily (MFS) profile domain-containing protein</fullName>
    </recommendedName>
</protein>
<dbReference type="PRINTS" id="PR00171">
    <property type="entry name" value="SUGRTRNSPORT"/>
</dbReference>
<feature type="region of interest" description="Disordered" evidence="9">
    <location>
        <begin position="800"/>
        <end position="819"/>
    </location>
</feature>
<dbReference type="Gene3D" id="3.40.50.720">
    <property type="entry name" value="NAD(P)-binding Rossmann-like Domain"/>
    <property type="match status" value="1"/>
</dbReference>
<dbReference type="GeneID" id="19236884"/>
<dbReference type="OrthoDB" id="6339427at2759"/>
<evidence type="ECO:0000256" key="2">
    <source>
        <dbReference type="ARBA" id="ARBA00010992"/>
    </source>
</evidence>
<dbReference type="PANTHER" id="PTHR48022">
    <property type="entry name" value="PLASTIDIC GLUCOSE TRANSPORTER 4"/>
    <property type="match status" value="1"/>
</dbReference>
<dbReference type="InterPro" id="IPR003099">
    <property type="entry name" value="Prephen_DH"/>
</dbReference>
<organism evidence="13 14">
    <name type="scientific">Endocarpon pusillum (strain Z07020 / HMAS-L-300199)</name>
    <name type="common">Lichen-forming fungus</name>
    <dbReference type="NCBI Taxonomy" id="1263415"/>
    <lineage>
        <taxon>Eukaryota</taxon>
        <taxon>Fungi</taxon>
        <taxon>Dikarya</taxon>
        <taxon>Ascomycota</taxon>
        <taxon>Pezizomycotina</taxon>
        <taxon>Eurotiomycetes</taxon>
        <taxon>Chaetothyriomycetidae</taxon>
        <taxon>Verrucariales</taxon>
        <taxon>Verrucariaceae</taxon>
        <taxon>Endocarpon</taxon>
    </lineage>
</organism>
<reference evidence="14" key="1">
    <citation type="journal article" date="2014" name="BMC Genomics">
        <title>Genome characteristics reveal the impact of lichenization on lichen-forming fungus Endocarpon pusillum Hedwig (Verrucariales, Ascomycota).</title>
        <authorList>
            <person name="Wang Y.-Y."/>
            <person name="Liu B."/>
            <person name="Zhang X.-Y."/>
            <person name="Zhou Q.-M."/>
            <person name="Zhang T."/>
            <person name="Li H."/>
            <person name="Yu Y.-F."/>
            <person name="Zhang X.-L."/>
            <person name="Hao X.-Y."/>
            <person name="Wang M."/>
            <person name="Wang L."/>
            <person name="Wei J.-C."/>
        </authorList>
    </citation>
    <scope>NUCLEOTIDE SEQUENCE [LARGE SCALE GENOMIC DNA]</scope>
    <source>
        <strain evidence="14">Z07020 / HMAS-L-300199</strain>
    </source>
</reference>
<dbReference type="EMBL" id="KE721402">
    <property type="protein sequence ID" value="ERF69500.1"/>
    <property type="molecule type" value="Genomic_DNA"/>
</dbReference>
<dbReference type="InterPro" id="IPR036259">
    <property type="entry name" value="MFS_trans_sf"/>
</dbReference>